<proteinExistence type="predicted"/>
<dbReference type="EMBL" id="HE575321">
    <property type="protein sequence ID" value="CCC92484.1"/>
    <property type="molecule type" value="Genomic_DNA"/>
</dbReference>
<accession>G0USX1</accession>
<feature type="compositionally biased region" description="Basic and acidic residues" evidence="1">
    <location>
        <begin position="386"/>
        <end position="399"/>
    </location>
</feature>
<protein>
    <submittedName>
        <fullName evidence="2">Uncharacterized protein TCIL3000_8_7120</fullName>
    </submittedName>
</protein>
<organism evidence="2">
    <name type="scientific">Trypanosoma congolense (strain IL3000)</name>
    <dbReference type="NCBI Taxonomy" id="1068625"/>
    <lineage>
        <taxon>Eukaryota</taxon>
        <taxon>Discoba</taxon>
        <taxon>Euglenozoa</taxon>
        <taxon>Kinetoplastea</taxon>
        <taxon>Metakinetoplastina</taxon>
        <taxon>Trypanosomatida</taxon>
        <taxon>Trypanosomatidae</taxon>
        <taxon>Trypanosoma</taxon>
        <taxon>Nannomonas</taxon>
    </lineage>
</organism>
<feature type="compositionally biased region" description="Polar residues" evidence="1">
    <location>
        <begin position="553"/>
        <end position="562"/>
    </location>
</feature>
<feature type="compositionally biased region" description="Low complexity" evidence="1">
    <location>
        <begin position="106"/>
        <end position="120"/>
    </location>
</feature>
<feature type="compositionally biased region" description="Basic and acidic residues" evidence="1">
    <location>
        <begin position="369"/>
        <end position="379"/>
    </location>
</feature>
<feature type="compositionally biased region" description="Polar residues" evidence="1">
    <location>
        <begin position="248"/>
        <end position="277"/>
    </location>
</feature>
<feature type="compositionally biased region" description="Low complexity" evidence="1">
    <location>
        <begin position="77"/>
        <end position="92"/>
    </location>
</feature>
<evidence type="ECO:0000313" key="2">
    <source>
        <dbReference type="EMBL" id="CCC92484.1"/>
    </source>
</evidence>
<feature type="region of interest" description="Disordered" evidence="1">
    <location>
        <begin position="345"/>
        <end position="417"/>
    </location>
</feature>
<feature type="region of interest" description="Disordered" evidence="1">
    <location>
        <begin position="511"/>
        <end position="613"/>
    </location>
</feature>
<evidence type="ECO:0000256" key="1">
    <source>
        <dbReference type="SAM" id="MobiDB-lite"/>
    </source>
</evidence>
<feature type="compositionally biased region" description="Basic and acidic residues" evidence="1">
    <location>
        <begin position="566"/>
        <end position="581"/>
    </location>
</feature>
<dbReference type="AlphaFoldDB" id="G0USX1"/>
<feature type="compositionally biased region" description="Basic and acidic residues" evidence="1">
    <location>
        <begin position="136"/>
        <end position="157"/>
    </location>
</feature>
<reference evidence="2" key="1">
    <citation type="journal article" date="2012" name="Proc. Natl. Acad. Sci. U.S.A.">
        <title>Antigenic diversity is generated by distinct evolutionary mechanisms in African trypanosome species.</title>
        <authorList>
            <person name="Jackson A.P."/>
            <person name="Berry A."/>
            <person name="Aslett M."/>
            <person name="Allison H.C."/>
            <person name="Burton P."/>
            <person name="Vavrova-Anderson J."/>
            <person name="Brown R."/>
            <person name="Browne H."/>
            <person name="Corton N."/>
            <person name="Hauser H."/>
            <person name="Gamble J."/>
            <person name="Gilderthorp R."/>
            <person name="Marcello L."/>
            <person name="McQuillan J."/>
            <person name="Otto T.D."/>
            <person name="Quail M.A."/>
            <person name="Sanders M.J."/>
            <person name="van Tonder A."/>
            <person name="Ginger M.L."/>
            <person name="Field M.C."/>
            <person name="Barry J.D."/>
            <person name="Hertz-Fowler C."/>
            <person name="Berriman M."/>
        </authorList>
    </citation>
    <scope>NUCLEOTIDE SEQUENCE</scope>
    <source>
        <strain evidence="2">IL3000</strain>
    </source>
</reference>
<sequence length="962" mass="104540">MPSIAVGCRTSSECYASTGATSTLLFNSLPLIFPPPTRIFRSSAHRYSVGRARMRASASSRTADDHSGPSKRHLVRSSRSSSSGTLPPSRRLAGGVPSTIKRPNTQRRSLQTVSTTSTSVAELGTGRSPSPIKILIDLRSKKERRASTSRDAREQAEGARGSLTEGESNRSGRAVPDAMEQLLNVYGKTDTPRKDSFRGKTNLLEAAVNAVATAACKRHVTPRFKINDIFCGQPRLNRASQLRREHTSSSTRDSISQLFQPHSKLSSRAGSRQSAVSSRGYRKAGVKESVMAAALKAGKAPCPCSAARLLSEGEAPASPLLSKDPFSSRNGTWSAIRRNRRSAEFHFPPKDCSPVSPGPSPQPFPAVVSERRRSATDVQRRRHTPLAHEVDDLRPRTDAASDGTPTRTPTKQEELKVSSTWLQAVTREMEVSSESEVSRDGIPKELEGYERCSLLSISDHMGQGDKCDAHHATEIPSQPREKHGACIPHGDENVRDVNIVNVSDIRDVETPENKHRECGDDVCNESTSKDVCPPQQVIESDTPLRGGEGFASKTVTAANSRAASDCPEKHQLCQEPHEKDSTVAFENSRRSSTKGSSTARRKQQSPHHPSPRVEEVIDKNSAMSQDCCSAPFGVMAGFSLRGESEHPDPPPLPEVIGNAVGTTGGAVVCNDPHLNSADRSGATLSKIAKSAVLSESRRKAPVQRTRTTVIDDSSLSLQELNSYFGGGGEEEEELVLKPLPFRQNMPPMTSKTPSPTPPPPITWRECRAAPKMLLSSGAASGNAATSLCSSPLLWSPSRIWRQEGEILVPQRYLVGSKAVRREALSVVSALMSQKFHEGILLELMRRYFHTWRKFAKRTPKPFAADYQRIHLMCSNFVDDALRSSLSSKNVTSSVAAAAAAACISKIQREAGVAWGREPRSNVIPNEERCISMGSSHRSICTADTSFTYPSDDVSTVVSLRPD</sequence>
<feature type="compositionally biased region" description="Low complexity" evidence="1">
    <location>
        <begin position="51"/>
        <end position="61"/>
    </location>
</feature>
<feature type="region of interest" description="Disordered" evidence="1">
    <location>
        <begin position="51"/>
        <end position="175"/>
    </location>
</feature>
<name>G0USX1_TRYCI</name>
<dbReference type="VEuPathDB" id="TriTrypDB:TcIL3000_8_7120"/>
<gene>
    <name evidence="2" type="ORF">TCIL3000_8_7120</name>
</gene>
<feature type="region of interest" description="Disordered" evidence="1">
    <location>
        <begin position="241"/>
        <end position="283"/>
    </location>
</feature>